<dbReference type="InterPro" id="IPR003016">
    <property type="entry name" value="2-oxoA_DH_lipoyl-BS"/>
</dbReference>
<dbReference type="PANTHER" id="PTHR23151">
    <property type="entry name" value="DIHYDROLIPOAMIDE ACETYL/SUCCINYL-TRANSFERASE-RELATED"/>
    <property type="match status" value="1"/>
</dbReference>
<dbReference type="InterPro" id="IPR004167">
    <property type="entry name" value="PSBD"/>
</dbReference>
<dbReference type="SUPFAM" id="SSF47005">
    <property type="entry name" value="Peripheral subunit-binding domain of 2-oxo acid dehydrogenase complex"/>
    <property type="match status" value="2"/>
</dbReference>
<comment type="cofactor">
    <cofactor evidence="4">
        <name>(R)-lipoate</name>
        <dbReference type="ChEBI" id="CHEBI:83088"/>
    </cofactor>
</comment>
<dbReference type="AlphaFoldDB" id="A0A2V3IL40"/>
<evidence type="ECO:0000259" key="7">
    <source>
        <dbReference type="PROSITE" id="PS51826"/>
    </source>
</evidence>
<dbReference type="Gene3D" id="4.10.320.10">
    <property type="entry name" value="E3-binding domain"/>
    <property type="match status" value="2"/>
</dbReference>
<evidence type="ECO:0000256" key="5">
    <source>
        <dbReference type="SAM" id="MobiDB-lite"/>
    </source>
</evidence>
<name>A0A2V3IL40_9FLOR</name>
<dbReference type="Proteomes" id="UP000247409">
    <property type="component" value="Unassembled WGS sequence"/>
</dbReference>
<dbReference type="InterPro" id="IPR000089">
    <property type="entry name" value="Biotin_lipoyl"/>
</dbReference>
<feature type="domain" description="Lipoyl-binding" evidence="6">
    <location>
        <begin position="1"/>
        <end position="64"/>
    </location>
</feature>
<dbReference type="FunFam" id="2.40.50.100:FF:000010">
    <property type="entry name" value="Acetyltransferase component of pyruvate dehydrogenase complex"/>
    <property type="match status" value="1"/>
</dbReference>
<dbReference type="SUPFAM" id="SSF51230">
    <property type="entry name" value="Single hybrid motif"/>
    <property type="match status" value="2"/>
</dbReference>
<gene>
    <name evidence="8" type="ORF">BWQ96_07503</name>
</gene>
<dbReference type="Pfam" id="PF02817">
    <property type="entry name" value="E3_binding"/>
    <property type="match status" value="2"/>
</dbReference>
<protein>
    <recommendedName>
        <fullName evidence="4">Dihydrolipoamide acetyltransferase component of pyruvate dehydrogenase complex</fullName>
        <ecNumber evidence="4">2.3.1.-</ecNumber>
    </recommendedName>
</protein>
<dbReference type="STRING" id="448386.A0A2V3IL40"/>
<dbReference type="PROSITE" id="PS00189">
    <property type="entry name" value="LIPOYL"/>
    <property type="match status" value="1"/>
</dbReference>
<comment type="similarity">
    <text evidence="1 4">Belongs to the 2-oxoacid dehydrogenase family.</text>
</comment>
<evidence type="ECO:0000259" key="6">
    <source>
        <dbReference type="PROSITE" id="PS50968"/>
    </source>
</evidence>
<evidence type="ECO:0000256" key="1">
    <source>
        <dbReference type="ARBA" id="ARBA00007317"/>
    </source>
</evidence>
<dbReference type="InterPro" id="IPR023213">
    <property type="entry name" value="CAT-like_dom_sf"/>
</dbReference>
<feature type="region of interest" description="Disordered" evidence="5">
    <location>
        <begin position="355"/>
        <end position="380"/>
    </location>
</feature>
<dbReference type="CDD" id="cd06849">
    <property type="entry name" value="lipoyl_domain"/>
    <property type="match status" value="2"/>
</dbReference>
<dbReference type="PROSITE" id="PS50968">
    <property type="entry name" value="BIOTINYL_LIPOYL"/>
    <property type="match status" value="2"/>
</dbReference>
<evidence type="ECO:0000313" key="8">
    <source>
        <dbReference type="EMBL" id="PXF42796.1"/>
    </source>
</evidence>
<keyword evidence="4" id="KW-0012">Acyltransferase</keyword>
<dbReference type="EMBL" id="NBIV01000150">
    <property type="protein sequence ID" value="PXF42796.1"/>
    <property type="molecule type" value="Genomic_DNA"/>
</dbReference>
<dbReference type="Pfam" id="PF00198">
    <property type="entry name" value="2-oxoacid_dh"/>
    <property type="match status" value="1"/>
</dbReference>
<feature type="region of interest" description="Disordered" evidence="5">
    <location>
        <begin position="211"/>
        <end position="250"/>
    </location>
</feature>
<sequence>MTEGRIVQWLKQPGDRVEVGESVMVVESDKADMDVESFEAGYLALIQVEEGESADVGATVGIIVESKDDISKVGTSAPAPAATKAPASSSQAQAPTPAPPTPEAPKTAASSAAPPKPKLAEIFMPALSSTMTEGKIVEWAKGEGDKVEVGDMVMVVESDKADMDVESFEEGYIAHISVDAGQSCVVGEPVAFLAKTEAEIPLVKAWATSTSAGASTEKATTSEPSTSATTAAAAEAQAAPPVTTTSTPASMPVVNEGRIIASPLAKATAKKEGIDLKYVKGTGPSGRIVETDVLKAKEAQPVQPYTPPVGKIIATPDAKKVAKKEKIDLAAVKGTGNFGRITAEDVLRAAGKAPVEVGKAPATKSSPAKPAAAPEPSKTTTEIPAGAVAMNAMQKAVAQNMTASLTTPVFRLTYTIKTRALDELYAKLKPKGVTLSALLAKAVAIALSRHPIMNALYSEDTIVYRSEVNVAMAVALKDGGLITPTLMNADKTDLYTLSRNWKDMIQRAMDKKLTPKEYSGGAFIISNLGMFGVDQFDAILPPGVPGILAVGASKPVVGLQENGLVGVHKEMKVTMTADHRIIYGADGAEFLKELTNIIENETTELVM</sequence>
<dbReference type="InterPro" id="IPR036625">
    <property type="entry name" value="E3-bd_dom_sf"/>
</dbReference>
<dbReference type="Gene3D" id="2.40.50.100">
    <property type="match status" value="2"/>
</dbReference>
<organism evidence="8 9">
    <name type="scientific">Gracilariopsis chorda</name>
    <dbReference type="NCBI Taxonomy" id="448386"/>
    <lineage>
        <taxon>Eukaryota</taxon>
        <taxon>Rhodophyta</taxon>
        <taxon>Florideophyceae</taxon>
        <taxon>Rhodymeniophycidae</taxon>
        <taxon>Gracilariales</taxon>
        <taxon>Gracilariaceae</taxon>
        <taxon>Gracilariopsis</taxon>
    </lineage>
</organism>
<keyword evidence="2 4" id="KW-0450">Lipoyl</keyword>
<dbReference type="InterPro" id="IPR001078">
    <property type="entry name" value="2-oxoacid_DH_actylTfrase"/>
</dbReference>
<dbReference type="OrthoDB" id="537444at2759"/>
<dbReference type="GO" id="GO:0006086">
    <property type="term" value="P:pyruvate decarboxylation to acetyl-CoA"/>
    <property type="evidence" value="ECO:0007669"/>
    <property type="project" value="InterPro"/>
</dbReference>
<proteinExistence type="inferred from homology"/>
<feature type="domain" description="Lipoyl-binding" evidence="6">
    <location>
        <begin position="119"/>
        <end position="194"/>
    </location>
</feature>
<dbReference type="Pfam" id="PF00364">
    <property type="entry name" value="Biotin_lipoyl"/>
    <property type="match status" value="2"/>
</dbReference>
<dbReference type="Gene3D" id="3.30.559.10">
    <property type="entry name" value="Chloramphenicol acetyltransferase-like domain"/>
    <property type="match status" value="1"/>
</dbReference>
<feature type="region of interest" description="Disordered" evidence="5">
    <location>
        <begin position="71"/>
        <end position="115"/>
    </location>
</feature>
<feature type="domain" description="Peripheral subunit-binding (PSBD)" evidence="7">
    <location>
        <begin position="260"/>
        <end position="297"/>
    </location>
</feature>
<feature type="domain" description="Peripheral subunit-binding (PSBD)" evidence="7">
    <location>
        <begin position="313"/>
        <end position="350"/>
    </location>
</feature>
<dbReference type="InterPro" id="IPR045257">
    <property type="entry name" value="E2/Pdx1"/>
</dbReference>
<evidence type="ECO:0000313" key="9">
    <source>
        <dbReference type="Proteomes" id="UP000247409"/>
    </source>
</evidence>
<keyword evidence="4" id="KW-0808">Transferase</keyword>
<accession>A0A2V3IL40</accession>
<keyword evidence="3" id="KW-0809">Transit peptide</keyword>
<dbReference type="PROSITE" id="PS51826">
    <property type="entry name" value="PSBD"/>
    <property type="match status" value="2"/>
</dbReference>
<dbReference type="GO" id="GO:0045254">
    <property type="term" value="C:pyruvate dehydrogenase complex"/>
    <property type="evidence" value="ECO:0007669"/>
    <property type="project" value="InterPro"/>
</dbReference>
<dbReference type="PANTHER" id="PTHR23151:SF75">
    <property type="entry name" value="DIHYDROLIPOYLLYSINE-RESIDUE ACETYLTRANSFERASE COMPONENT 5 OF PYRUVATE DEHYDROGENASE COMPLEX, CHLOROPLASTIC"/>
    <property type="match status" value="1"/>
</dbReference>
<comment type="caution">
    <text evidence="8">The sequence shown here is derived from an EMBL/GenBank/DDBJ whole genome shotgun (WGS) entry which is preliminary data.</text>
</comment>
<evidence type="ECO:0000256" key="3">
    <source>
        <dbReference type="ARBA" id="ARBA00022946"/>
    </source>
</evidence>
<feature type="compositionally biased region" description="Low complexity" evidence="5">
    <location>
        <begin position="75"/>
        <end position="95"/>
    </location>
</feature>
<evidence type="ECO:0000256" key="2">
    <source>
        <dbReference type="ARBA" id="ARBA00022823"/>
    </source>
</evidence>
<keyword evidence="9" id="KW-1185">Reference proteome</keyword>
<reference evidence="8 9" key="1">
    <citation type="journal article" date="2018" name="Mol. Biol. Evol.">
        <title>Analysis of the draft genome of the red seaweed Gracilariopsis chorda provides insights into genome size evolution in Rhodophyta.</title>
        <authorList>
            <person name="Lee J."/>
            <person name="Yang E.C."/>
            <person name="Graf L."/>
            <person name="Yang J.H."/>
            <person name="Qiu H."/>
            <person name="Zel Zion U."/>
            <person name="Chan C.X."/>
            <person name="Stephens T.G."/>
            <person name="Weber A.P.M."/>
            <person name="Boo G.H."/>
            <person name="Boo S.M."/>
            <person name="Kim K.M."/>
            <person name="Shin Y."/>
            <person name="Jung M."/>
            <person name="Lee S.J."/>
            <person name="Yim H.S."/>
            <person name="Lee J.H."/>
            <person name="Bhattacharya D."/>
            <person name="Yoon H.S."/>
        </authorList>
    </citation>
    <scope>NUCLEOTIDE SEQUENCE [LARGE SCALE GENOMIC DNA]</scope>
    <source>
        <strain evidence="8 9">SKKU-2015</strain>
        <tissue evidence="8">Whole body</tissue>
    </source>
</reference>
<evidence type="ECO:0000256" key="4">
    <source>
        <dbReference type="RuleBase" id="RU003423"/>
    </source>
</evidence>
<dbReference type="SUPFAM" id="SSF52777">
    <property type="entry name" value="CoA-dependent acyltransferases"/>
    <property type="match status" value="1"/>
</dbReference>
<dbReference type="GO" id="GO:0004742">
    <property type="term" value="F:dihydrolipoyllysine-residue acetyltransferase activity"/>
    <property type="evidence" value="ECO:0007669"/>
    <property type="project" value="TreeGrafter"/>
</dbReference>
<feature type="compositionally biased region" description="Low complexity" evidence="5">
    <location>
        <begin position="104"/>
        <end position="113"/>
    </location>
</feature>
<dbReference type="InterPro" id="IPR011053">
    <property type="entry name" value="Single_hybrid_motif"/>
</dbReference>
<dbReference type="EC" id="2.3.1.-" evidence="4"/>
<feature type="compositionally biased region" description="Low complexity" evidence="5">
    <location>
        <begin position="359"/>
        <end position="380"/>
    </location>
</feature>